<dbReference type="PANTHER" id="PTHR30532:SF24">
    <property type="entry name" value="FERRIC ENTEROBACTIN-BINDING PERIPLASMIC PROTEIN FEPB"/>
    <property type="match status" value="1"/>
</dbReference>
<dbReference type="EMBL" id="JAKVTW010000025">
    <property type="protein sequence ID" value="MCH4813805.1"/>
    <property type="molecule type" value="Genomic_DNA"/>
</dbReference>
<name>A0ABS9SCH4_9GAMM</name>
<evidence type="ECO:0000313" key="8">
    <source>
        <dbReference type="EMBL" id="MCH4813805.1"/>
    </source>
</evidence>
<dbReference type="InterPro" id="IPR002491">
    <property type="entry name" value="ABC_transptr_periplasmic_BD"/>
</dbReference>
<gene>
    <name evidence="8" type="ORF">MLE19_21000</name>
</gene>
<protein>
    <submittedName>
        <fullName evidence="8">Iron-siderophore ABC transporter substrate-binding protein</fullName>
    </submittedName>
</protein>
<keyword evidence="3" id="KW-0813">Transport</keyword>
<dbReference type="Proteomes" id="UP001320609">
    <property type="component" value="Unassembled WGS sequence"/>
</dbReference>
<organism evidence="8 9">
    <name type="scientific">Vreelandella neptunia</name>
    <dbReference type="NCBI Taxonomy" id="115551"/>
    <lineage>
        <taxon>Bacteria</taxon>
        <taxon>Pseudomonadati</taxon>
        <taxon>Pseudomonadota</taxon>
        <taxon>Gammaproteobacteria</taxon>
        <taxon>Oceanospirillales</taxon>
        <taxon>Halomonadaceae</taxon>
        <taxon>Vreelandella</taxon>
    </lineage>
</organism>
<dbReference type="Pfam" id="PF01497">
    <property type="entry name" value="Peripla_BP_2"/>
    <property type="match status" value="1"/>
</dbReference>
<feature type="chain" id="PRO_5046190896" evidence="6">
    <location>
        <begin position="23"/>
        <end position="331"/>
    </location>
</feature>
<comment type="subcellular location">
    <subcellularLocation>
        <location evidence="1">Cell envelope</location>
    </subcellularLocation>
</comment>
<dbReference type="PANTHER" id="PTHR30532">
    <property type="entry name" value="IRON III DICITRATE-BINDING PERIPLASMIC PROTEIN"/>
    <property type="match status" value="1"/>
</dbReference>
<proteinExistence type="inferred from homology"/>
<dbReference type="SUPFAM" id="SSF53807">
    <property type="entry name" value="Helical backbone' metal receptor"/>
    <property type="match status" value="1"/>
</dbReference>
<evidence type="ECO:0000313" key="9">
    <source>
        <dbReference type="Proteomes" id="UP001320609"/>
    </source>
</evidence>
<keyword evidence="5 6" id="KW-0732">Signal</keyword>
<dbReference type="Gene3D" id="3.40.50.1980">
    <property type="entry name" value="Nitrogenase molybdenum iron protein domain"/>
    <property type="match status" value="2"/>
</dbReference>
<dbReference type="CDD" id="cd01146">
    <property type="entry name" value="FhuD"/>
    <property type="match status" value="1"/>
</dbReference>
<sequence length="331" mass="35071">MASLHQCLAAYMALFTACSLGAAPVGAQQYPLEIEHALGTTVLPEKPERVATVAWANHEVSLALGVVPVGFAAANFGDDNGNGLLPWVEARLDELGSAPPPLFDEGDGIDFEAVAASQPDVILAAYSGLSPADYTTLSQIAPVVAFPQGPWATDWRDMIQLNSQGMGMAEEGQALIEQLEADIADTAASHPNLAGKSAMFVTHLDPSNLGRISFYTDNDARVRFFHDLGLVSPEVVKQNSTPGKFAGEISAELIDELNDVDILVTYGGQPLIEQLNSHPLTSRLPVVENGAIVLLGNTPLGTAANPTPMSISWLLDDYADLLSEAARKSQQ</sequence>
<keyword evidence="4" id="KW-0410">Iron transport</keyword>
<dbReference type="PROSITE" id="PS50983">
    <property type="entry name" value="FE_B12_PBP"/>
    <property type="match status" value="1"/>
</dbReference>
<keyword evidence="4" id="KW-0408">Iron</keyword>
<evidence type="ECO:0000256" key="6">
    <source>
        <dbReference type="SAM" id="SignalP"/>
    </source>
</evidence>
<dbReference type="RefSeq" id="WP_240720243.1">
    <property type="nucleotide sequence ID" value="NZ_JAKVTW010000025.1"/>
</dbReference>
<dbReference type="InterPro" id="IPR051313">
    <property type="entry name" value="Bact_iron-sidero_bind"/>
</dbReference>
<evidence type="ECO:0000259" key="7">
    <source>
        <dbReference type="PROSITE" id="PS50983"/>
    </source>
</evidence>
<reference evidence="8 9" key="1">
    <citation type="submission" date="2022-03" db="EMBL/GenBank/DDBJ databases">
        <title>Genomic signatures underlying metal tolerance in selected Arctic bacterial isolates.</title>
        <authorList>
            <person name="Thomas F.A."/>
            <person name="Venkatachalam S."/>
            <person name="Krishnan K.P."/>
        </authorList>
    </citation>
    <scope>NUCLEOTIDE SEQUENCE [LARGE SCALE GENOMIC DNA]</scope>
    <source>
        <strain evidence="8 9">HM116</strain>
    </source>
</reference>
<evidence type="ECO:0000256" key="1">
    <source>
        <dbReference type="ARBA" id="ARBA00004196"/>
    </source>
</evidence>
<evidence type="ECO:0000256" key="4">
    <source>
        <dbReference type="ARBA" id="ARBA00022496"/>
    </source>
</evidence>
<evidence type="ECO:0000256" key="3">
    <source>
        <dbReference type="ARBA" id="ARBA00022448"/>
    </source>
</evidence>
<accession>A0ABS9SCH4</accession>
<evidence type="ECO:0000256" key="5">
    <source>
        <dbReference type="ARBA" id="ARBA00022729"/>
    </source>
</evidence>
<keyword evidence="4" id="KW-0406">Ion transport</keyword>
<evidence type="ECO:0000256" key="2">
    <source>
        <dbReference type="ARBA" id="ARBA00008814"/>
    </source>
</evidence>
<feature type="signal peptide" evidence="6">
    <location>
        <begin position="1"/>
        <end position="22"/>
    </location>
</feature>
<comment type="caution">
    <text evidence="8">The sequence shown here is derived from an EMBL/GenBank/DDBJ whole genome shotgun (WGS) entry which is preliminary data.</text>
</comment>
<feature type="domain" description="Fe/B12 periplasmic-binding" evidence="7">
    <location>
        <begin position="49"/>
        <end position="326"/>
    </location>
</feature>
<keyword evidence="9" id="KW-1185">Reference proteome</keyword>
<comment type="similarity">
    <text evidence="2">Belongs to the bacterial solute-binding protein 8 family.</text>
</comment>